<dbReference type="PANTHER" id="PTHR43289">
    <property type="entry name" value="MITOGEN-ACTIVATED PROTEIN KINASE KINASE KINASE 20-RELATED"/>
    <property type="match status" value="1"/>
</dbReference>
<dbReference type="EC" id="2.7.11.1" evidence="1"/>
<dbReference type="PANTHER" id="PTHR43289:SF6">
    <property type="entry name" value="SERINE_THREONINE-PROTEIN KINASE NEKL-3"/>
    <property type="match status" value="1"/>
</dbReference>
<dbReference type="EMBL" id="VCQV01000009">
    <property type="protein sequence ID" value="TWP36850.1"/>
    <property type="molecule type" value="Genomic_DNA"/>
</dbReference>
<keyword evidence="5 11" id="KW-0418">Kinase</keyword>
<dbReference type="InterPro" id="IPR017441">
    <property type="entry name" value="Protein_kinase_ATP_BS"/>
</dbReference>
<dbReference type="InterPro" id="IPR008271">
    <property type="entry name" value="Ser/Thr_kinase_AS"/>
</dbReference>
<evidence type="ECO:0000256" key="4">
    <source>
        <dbReference type="ARBA" id="ARBA00022741"/>
    </source>
</evidence>
<dbReference type="PROSITE" id="PS00107">
    <property type="entry name" value="PROTEIN_KINASE_ATP"/>
    <property type="match status" value="1"/>
</dbReference>
<feature type="compositionally biased region" description="Low complexity" evidence="8">
    <location>
        <begin position="354"/>
        <end position="380"/>
    </location>
</feature>
<organism evidence="11 12">
    <name type="scientific">Leekyejoonella antrihumi</name>
    <dbReference type="NCBI Taxonomy" id="1660198"/>
    <lineage>
        <taxon>Bacteria</taxon>
        <taxon>Bacillati</taxon>
        <taxon>Actinomycetota</taxon>
        <taxon>Actinomycetes</taxon>
        <taxon>Micrococcales</taxon>
        <taxon>Dermacoccaceae</taxon>
        <taxon>Leekyejoonella</taxon>
    </lineage>
</organism>
<sequence length="491" mass="51261">MSDSGTERVGTRFGPYRLQSLLGRGGMGVIYTAYDTRKDRTVALKLLPADLASDPAYQERFRQEARTAARLQEPHIIPIHDFGEIDGVLYIDMRLVKGRDLLSVLRSGGALNPEYAVRIAAQVAAALDAAHADGLVHRDIKPANILVMPSGFAYLADFGIASRSADSRMTEDGGAMGSLSYMAPERFGSDPATARSDVYSLACVLFECLTGSKPFAGGDVAAQIQAHLYSPPPSVQPFGAPAAFDQVLQRGLGKSPDHRFTTAGALARAAEEALHGSASTGTPRPPSPVPVPVAPRSNRMWWLAAAAVIVAAAAVALWLILGNGGSQASAAGQTTGVTAADSGEPAATTSPTVGGSATSVRTSASSAGSSGAAPASTAATIGPGDGYDWQGWADPRARCNADDPAMTVAASATFQTVVCQTANGRYYYRGYVVTNPHDAGIEIDDPAPTGDGWVIEHNGTTYDLTRRTITITNDAGHVTRESTTTWRSVLP</sequence>
<keyword evidence="9" id="KW-0812">Transmembrane</keyword>
<evidence type="ECO:0000256" key="5">
    <source>
        <dbReference type="ARBA" id="ARBA00022777"/>
    </source>
</evidence>
<dbReference type="GO" id="GO:0005524">
    <property type="term" value="F:ATP binding"/>
    <property type="evidence" value="ECO:0007669"/>
    <property type="project" value="UniProtKB-UniRule"/>
</dbReference>
<dbReference type="Gene3D" id="1.10.510.10">
    <property type="entry name" value="Transferase(Phosphotransferase) domain 1"/>
    <property type="match status" value="1"/>
</dbReference>
<evidence type="ECO:0000256" key="3">
    <source>
        <dbReference type="ARBA" id="ARBA00022679"/>
    </source>
</evidence>
<dbReference type="AlphaFoldDB" id="A0A563E2T4"/>
<dbReference type="PROSITE" id="PS00108">
    <property type="entry name" value="PROTEIN_KINASE_ST"/>
    <property type="match status" value="1"/>
</dbReference>
<dbReference type="Gene3D" id="3.30.200.20">
    <property type="entry name" value="Phosphorylase Kinase, domain 1"/>
    <property type="match status" value="1"/>
</dbReference>
<evidence type="ECO:0000256" key="2">
    <source>
        <dbReference type="ARBA" id="ARBA00022527"/>
    </source>
</evidence>
<feature type="transmembrane region" description="Helical" evidence="9">
    <location>
        <begin position="300"/>
        <end position="321"/>
    </location>
</feature>
<reference evidence="11 12" key="2">
    <citation type="submission" date="2019-08" db="EMBL/GenBank/DDBJ databases">
        <title>Jejuicoccus antrihumi gen. nov., sp. nov., a new member of the family Dermacoccaceae isolated from a cave.</title>
        <authorList>
            <person name="Schumann P."/>
            <person name="Kim I.S."/>
        </authorList>
    </citation>
    <scope>NUCLEOTIDE SEQUENCE [LARGE SCALE GENOMIC DNA]</scope>
    <source>
        <strain evidence="11 12">C5-26</strain>
    </source>
</reference>
<keyword evidence="3" id="KW-0808">Transferase</keyword>
<comment type="caution">
    <text evidence="11">The sequence shown here is derived from an EMBL/GenBank/DDBJ whole genome shotgun (WGS) entry which is preliminary data.</text>
</comment>
<dbReference type="FunFam" id="3.30.200.20:FF:000348">
    <property type="entry name" value="Serine/threonine protein kinase"/>
    <property type="match status" value="1"/>
</dbReference>
<keyword evidence="12" id="KW-1185">Reference proteome</keyword>
<dbReference type="SMART" id="SM00220">
    <property type="entry name" value="S_TKc"/>
    <property type="match status" value="1"/>
</dbReference>
<keyword evidence="9" id="KW-1133">Transmembrane helix</keyword>
<evidence type="ECO:0000256" key="6">
    <source>
        <dbReference type="ARBA" id="ARBA00022840"/>
    </source>
</evidence>
<feature type="region of interest" description="Disordered" evidence="8">
    <location>
        <begin position="336"/>
        <end position="387"/>
    </location>
</feature>
<evidence type="ECO:0000256" key="8">
    <source>
        <dbReference type="SAM" id="MobiDB-lite"/>
    </source>
</evidence>
<keyword evidence="6 7" id="KW-0067">ATP-binding</keyword>
<dbReference type="SUPFAM" id="SSF56112">
    <property type="entry name" value="Protein kinase-like (PK-like)"/>
    <property type="match status" value="1"/>
</dbReference>
<reference evidence="11 12" key="1">
    <citation type="submission" date="2019-05" db="EMBL/GenBank/DDBJ databases">
        <authorList>
            <person name="Lee S.D."/>
        </authorList>
    </citation>
    <scope>NUCLEOTIDE SEQUENCE [LARGE SCALE GENOMIC DNA]</scope>
    <source>
        <strain evidence="11 12">C5-26</strain>
    </source>
</reference>
<evidence type="ECO:0000256" key="7">
    <source>
        <dbReference type="PROSITE-ProRule" id="PRU10141"/>
    </source>
</evidence>
<dbReference type="InterPro" id="IPR000719">
    <property type="entry name" value="Prot_kinase_dom"/>
</dbReference>
<keyword evidence="2 11" id="KW-0723">Serine/threonine-protein kinase</keyword>
<accession>A0A563E2T4</accession>
<dbReference type="RefSeq" id="WP_146316391.1">
    <property type="nucleotide sequence ID" value="NZ_VCQV01000009.1"/>
</dbReference>
<feature type="domain" description="Protein kinase" evidence="10">
    <location>
        <begin position="16"/>
        <end position="274"/>
    </location>
</feature>
<keyword evidence="4 7" id="KW-0547">Nucleotide-binding</keyword>
<evidence type="ECO:0000313" key="12">
    <source>
        <dbReference type="Proteomes" id="UP000320244"/>
    </source>
</evidence>
<name>A0A563E2T4_9MICO</name>
<protein>
    <recommendedName>
        <fullName evidence="1">non-specific serine/threonine protein kinase</fullName>
        <ecNumber evidence="1">2.7.11.1</ecNumber>
    </recommendedName>
</protein>
<dbReference type="CDD" id="cd14014">
    <property type="entry name" value="STKc_PknB_like"/>
    <property type="match status" value="1"/>
</dbReference>
<feature type="binding site" evidence="7">
    <location>
        <position position="45"/>
    </location>
    <ligand>
        <name>ATP</name>
        <dbReference type="ChEBI" id="CHEBI:30616"/>
    </ligand>
</feature>
<dbReference type="GO" id="GO:0004674">
    <property type="term" value="F:protein serine/threonine kinase activity"/>
    <property type="evidence" value="ECO:0007669"/>
    <property type="project" value="UniProtKB-KW"/>
</dbReference>
<dbReference type="Proteomes" id="UP000320244">
    <property type="component" value="Unassembled WGS sequence"/>
</dbReference>
<dbReference type="Pfam" id="PF00069">
    <property type="entry name" value="Pkinase"/>
    <property type="match status" value="1"/>
</dbReference>
<feature type="region of interest" description="Disordered" evidence="8">
    <location>
        <begin position="271"/>
        <end position="291"/>
    </location>
</feature>
<dbReference type="PROSITE" id="PS50011">
    <property type="entry name" value="PROTEIN_KINASE_DOM"/>
    <property type="match status" value="1"/>
</dbReference>
<evidence type="ECO:0000256" key="9">
    <source>
        <dbReference type="SAM" id="Phobius"/>
    </source>
</evidence>
<keyword evidence="9" id="KW-0472">Membrane</keyword>
<evidence type="ECO:0000256" key="1">
    <source>
        <dbReference type="ARBA" id="ARBA00012513"/>
    </source>
</evidence>
<dbReference type="InterPro" id="IPR011009">
    <property type="entry name" value="Kinase-like_dom_sf"/>
</dbReference>
<dbReference type="FunFam" id="1.10.510.10:FF:000021">
    <property type="entry name" value="Serine/threonine protein kinase"/>
    <property type="match status" value="1"/>
</dbReference>
<evidence type="ECO:0000313" key="11">
    <source>
        <dbReference type="EMBL" id="TWP36850.1"/>
    </source>
</evidence>
<gene>
    <name evidence="11" type="ORF">FGL98_08840</name>
</gene>
<evidence type="ECO:0000259" key="10">
    <source>
        <dbReference type="PROSITE" id="PS50011"/>
    </source>
</evidence>
<proteinExistence type="predicted"/>
<dbReference type="OrthoDB" id="9762169at2"/>